<dbReference type="InterPro" id="IPR027417">
    <property type="entry name" value="P-loop_NTPase"/>
</dbReference>
<evidence type="ECO:0000259" key="2">
    <source>
        <dbReference type="SMART" id="SM00487"/>
    </source>
</evidence>
<proteinExistence type="predicted"/>
<feature type="compositionally biased region" description="Acidic residues" evidence="1">
    <location>
        <begin position="1263"/>
        <end position="1278"/>
    </location>
</feature>
<feature type="domain" description="Helicase ATP-binding" evidence="2">
    <location>
        <begin position="205"/>
        <end position="527"/>
    </location>
</feature>
<dbReference type="SUPFAM" id="SSF52540">
    <property type="entry name" value="P-loop containing nucleoside triphosphate hydrolases"/>
    <property type="match status" value="2"/>
</dbReference>
<reference evidence="3" key="1">
    <citation type="journal article" date="2020" name="Nature">
        <title>Giant virus diversity and host interactions through global metagenomics.</title>
        <authorList>
            <person name="Schulz F."/>
            <person name="Roux S."/>
            <person name="Paez-Espino D."/>
            <person name="Jungbluth S."/>
            <person name="Walsh D.A."/>
            <person name="Denef V.J."/>
            <person name="McMahon K.D."/>
            <person name="Konstantinidis K.T."/>
            <person name="Eloe-Fadrosh E.A."/>
            <person name="Kyrpides N.C."/>
            <person name="Woyke T."/>
        </authorList>
    </citation>
    <scope>NUCLEOTIDE SEQUENCE</scope>
    <source>
        <strain evidence="3">GVMAG-S-1101165-84</strain>
    </source>
</reference>
<feature type="region of interest" description="Disordered" evidence="1">
    <location>
        <begin position="1055"/>
        <end position="1077"/>
    </location>
</feature>
<feature type="region of interest" description="Disordered" evidence="1">
    <location>
        <begin position="1254"/>
        <end position="1278"/>
    </location>
</feature>
<protein>
    <recommendedName>
        <fullName evidence="2">Helicase ATP-binding domain-containing protein</fullName>
    </recommendedName>
</protein>
<dbReference type="InterPro" id="IPR014001">
    <property type="entry name" value="Helicase_ATP-bd"/>
</dbReference>
<dbReference type="EMBL" id="MN740780">
    <property type="protein sequence ID" value="QHU11224.1"/>
    <property type="molecule type" value="Genomic_DNA"/>
</dbReference>
<organism evidence="3">
    <name type="scientific">viral metagenome</name>
    <dbReference type="NCBI Taxonomy" id="1070528"/>
    <lineage>
        <taxon>unclassified sequences</taxon>
        <taxon>metagenomes</taxon>
        <taxon>organismal metagenomes</taxon>
    </lineage>
</organism>
<sequence>MAEVAKKVRGYVPRFSNASVKKELPPEYEQHKLPPTITDTITPAPSTFVAPDAVVVEGSAKAKAIKAAREKRVVVKQKVRLAAIASDRFARGDAVAALFEEVARDPEQAKKARHYAPFKDTFREDLAEGEDEFPLVKFMDAQKGIEERPQYALDTAVYMPSSRKAFYSFIQNTYAKEFNLAGDIKEPDPKACEKLFEKLLKGGETKVEPFRYQRFINEYIRQSSPYRGMLVYHGLGVGKTCSSIAAAEALYGVANKKIIVMTPQSLRDNFIREIMFCGFRHFSIHNHWIKIPLLERELGEDGLIHNQLYVLHEIYGRSVLSLSKEYLERRINEAKNQRKPVDGQYPNAWLWIADFDKEPNYKSFTPTEQDQIRNQLKETIMNRIQFIHYNGIKNAELKALCCKGNAFDNAVIVVDEIHNLVRLMTGKIEPFLIARGKKERIVPAEPVVPGRWSPNLCKPGKKGTYSRGYMFYRLLVGAKNSKIIGLSGTPVINFPEELGVLSNVLAGYIDCAEFDIDTIDSEQIKVFETLANQDPRIDFVNTEVGKGSTNFKARVSIFNEGYIKVLKPDGKTFEGVQQSNTPEAQLGIEAVANRLIAASVKAGLKIVKETVVYKSYPRLPPDQESFRNEFIDVTNMDLNKANELVLKKRLTGLVSYYKGNKPDFFPSITSDTLVECDFSSFALKKYITQRLREINMEANNEIADKGAALYAAVEAYSKAANPSSYRFRSRAVCNFAFPFDRPYPKSQQELTEEVEDIQEDTEIVEASSDPDIDRDLNKEVEAEEAVVDAELGEESFKPVLAKVEGSEGGEAVEDEEAGMVAFTATTYAERKKEAMAKLNAERDTYLALADEVGGLKKYSRKLFEILTRMAMSPGPALVYSQFEELEGMGVLAAALQANGYEPVKFTGKWFGPEPEFTEESLASLAKGPGVNRFMIFSGKEDRRQRAITLAIFNSQWESVPKGIRAVLEKSKINLKTKYLHGEIIKCIGITGAGAEGISLRNVRQVHIMEPFWNMVRVEQVKGRAVRICGHMDLPIAERKVDIFTYVSRFSPEQVEKRDMEDGVPRSIQTNDGDIDPETKKERIMTSDQKVLNVAVRKEAISKKLQSVMKEVAIDCTINAADNEPDIRCFTLDASSKNPYSFDPNLEQDKITTESELVEHKEAKPAEKPKAGAPPKPAGLIAQKIRITVQGKKRSFILSPFHPATGKATIHALEDVLLKTPLGECFESPGSASGIGGIRFYKQKLAAVAAATAAAPELAPEGANLEEEREVLEEEEGRD</sequence>
<dbReference type="Gene3D" id="3.40.50.300">
    <property type="entry name" value="P-loop containing nucleotide triphosphate hydrolases"/>
    <property type="match status" value="2"/>
</dbReference>
<name>A0A6C0K581_9ZZZZ</name>
<evidence type="ECO:0000313" key="3">
    <source>
        <dbReference type="EMBL" id="QHU11224.1"/>
    </source>
</evidence>
<evidence type="ECO:0000256" key="1">
    <source>
        <dbReference type="SAM" id="MobiDB-lite"/>
    </source>
</evidence>
<accession>A0A6C0K581</accession>
<dbReference type="SMART" id="SM00487">
    <property type="entry name" value="DEXDc"/>
    <property type="match status" value="1"/>
</dbReference>
<dbReference type="AlphaFoldDB" id="A0A6C0K581"/>